<dbReference type="AlphaFoldDB" id="A0AA38CLZ4"/>
<reference evidence="2 3" key="1">
    <citation type="journal article" date="2021" name="Nat. Plants">
        <title>The Taxus genome provides insights into paclitaxel biosynthesis.</title>
        <authorList>
            <person name="Xiong X."/>
            <person name="Gou J."/>
            <person name="Liao Q."/>
            <person name="Li Y."/>
            <person name="Zhou Q."/>
            <person name="Bi G."/>
            <person name="Li C."/>
            <person name="Du R."/>
            <person name="Wang X."/>
            <person name="Sun T."/>
            <person name="Guo L."/>
            <person name="Liang H."/>
            <person name="Lu P."/>
            <person name="Wu Y."/>
            <person name="Zhang Z."/>
            <person name="Ro D.K."/>
            <person name="Shang Y."/>
            <person name="Huang S."/>
            <person name="Yan J."/>
        </authorList>
    </citation>
    <scope>NUCLEOTIDE SEQUENCE [LARGE SCALE GENOMIC DNA]</scope>
    <source>
        <strain evidence="2">Ta-2019</strain>
    </source>
</reference>
<evidence type="ECO:0000313" key="3">
    <source>
        <dbReference type="Proteomes" id="UP000824469"/>
    </source>
</evidence>
<evidence type="ECO:0000256" key="1">
    <source>
        <dbReference type="SAM" id="Phobius"/>
    </source>
</evidence>
<keyword evidence="1" id="KW-0812">Transmembrane</keyword>
<sequence length="149" mass="16588">VFPKGSPLLSDISRAVLSLAEDDEMKHIEARYFDSNLCTNPGPIVGSNRLSMESFWGLYLVTGTVSVLALIVFFFRLAYNFIRESNDTAEESIECKSVKSFAKYIDRKDSNLQRLAVTNNNSACSTPYAPQAITFSRNTSSLDSEENLP</sequence>
<dbReference type="InterPro" id="IPR015683">
    <property type="entry name" value="Ionotropic_Glu_rcpt"/>
</dbReference>
<feature type="non-terminal residue" evidence="2">
    <location>
        <position position="1"/>
    </location>
</feature>
<feature type="transmembrane region" description="Helical" evidence="1">
    <location>
        <begin position="56"/>
        <end position="75"/>
    </location>
</feature>
<name>A0AA38CLZ4_TAXCH</name>
<proteinExistence type="predicted"/>
<keyword evidence="1" id="KW-0472">Membrane</keyword>
<keyword evidence="1" id="KW-1133">Transmembrane helix</keyword>
<keyword evidence="3" id="KW-1185">Reference proteome</keyword>
<protein>
    <recommendedName>
        <fullName evidence="4">Glutamate receptor</fullName>
    </recommendedName>
</protein>
<dbReference type="OMA" id="HIEARYF"/>
<dbReference type="EMBL" id="JAHRHJ020000009">
    <property type="protein sequence ID" value="KAH9302705.1"/>
    <property type="molecule type" value="Genomic_DNA"/>
</dbReference>
<evidence type="ECO:0008006" key="4">
    <source>
        <dbReference type="Google" id="ProtNLM"/>
    </source>
</evidence>
<dbReference type="Proteomes" id="UP000824469">
    <property type="component" value="Unassembled WGS sequence"/>
</dbReference>
<organism evidence="2 3">
    <name type="scientific">Taxus chinensis</name>
    <name type="common">Chinese yew</name>
    <name type="synonym">Taxus wallichiana var. chinensis</name>
    <dbReference type="NCBI Taxonomy" id="29808"/>
    <lineage>
        <taxon>Eukaryota</taxon>
        <taxon>Viridiplantae</taxon>
        <taxon>Streptophyta</taxon>
        <taxon>Embryophyta</taxon>
        <taxon>Tracheophyta</taxon>
        <taxon>Spermatophyta</taxon>
        <taxon>Pinopsida</taxon>
        <taxon>Pinidae</taxon>
        <taxon>Conifers II</taxon>
        <taxon>Cupressales</taxon>
        <taxon>Taxaceae</taxon>
        <taxon>Taxus</taxon>
    </lineage>
</organism>
<dbReference type="PANTHER" id="PTHR18966">
    <property type="entry name" value="IONOTROPIC GLUTAMATE RECEPTOR"/>
    <property type="match status" value="1"/>
</dbReference>
<gene>
    <name evidence="2" type="ORF">KI387_014288</name>
</gene>
<evidence type="ECO:0000313" key="2">
    <source>
        <dbReference type="EMBL" id="KAH9302705.1"/>
    </source>
</evidence>
<accession>A0AA38CLZ4</accession>
<comment type="caution">
    <text evidence="2">The sequence shown here is derived from an EMBL/GenBank/DDBJ whole genome shotgun (WGS) entry which is preliminary data.</text>
</comment>